<evidence type="ECO:0000259" key="2">
    <source>
        <dbReference type="Pfam" id="PF11412"/>
    </source>
</evidence>
<dbReference type="AlphaFoldDB" id="A0AAP9Y5B1"/>
<dbReference type="SUPFAM" id="SSF74863">
    <property type="entry name" value="Thiol:disulfide interchange protein DsbD, N-terminal domain (DsbD-alpha)"/>
    <property type="match status" value="1"/>
</dbReference>
<organism evidence="3 4">
    <name type="scientific">Burkholderia glumae</name>
    <name type="common">Pseudomonas glumae</name>
    <dbReference type="NCBI Taxonomy" id="337"/>
    <lineage>
        <taxon>Bacteria</taxon>
        <taxon>Pseudomonadati</taxon>
        <taxon>Pseudomonadota</taxon>
        <taxon>Betaproteobacteria</taxon>
        <taxon>Burkholderiales</taxon>
        <taxon>Burkholderiaceae</taxon>
        <taxon>Burkholderia</taxon>
    </lineage>
</organism>
<protein>
    <submittedName>
        <fullName evidence="3">Protein-disulfide reductase DsbD N-terminal domain-containing protein</fullName>
    </submittedName>
</protein>
<sequence length="161" mass="17203">MISRLVRLAHRLPHMIVATALVFAGSALADAPGFLPPDQAFRVRMTEVPGAVILHFAIADGYRLYGDRFQVTSDDPLARLGAIQRGPGPMVPDAIAGHPVEVFEYAVTLRVPVNASEMFELTVTYQGCAAGQICYPPMHRTFPVIAAALFGGATDTSGAPR</sequence>
<dbReference type="EMBL" id="CP065603">
    <property type="protein sequence ID" value="QPQ94828.1"/>
    <property type="molecule type" value="Genomic_DNA"/>
</dbReference>
<geneLocation type="plasmid" evidence="3 4">
    <name>unnamed2</name>
</geneLocation>
<proteinExistence type="predicted"/>
<feature type="domain" description="Thiol:disulfide interchange protein DsbD N-terminal" evidence="2">
    <location>
        <begin position="33"/>
        <end position="144"/>
    </location>
</feature>
<dbReference type="InterPro" id="IPR036929">
    <property type="entry name" value="DsbDN_sf"/>
</dbReference>
<keyword evidence="3" id="KW-0614">Plasmid</keyword>
<dbReference type="Proteomes" id="UP000594892">
    <property type="component" value="Plasmid unnamed2"/>
</dbReference>
<reference evidence="3 4" key="1">
    <citation type="submission" date="2020-12" db="EMBL/GenBank/DDBJ databases">
        <title>FDA dAtabase for Regulatory Grade micrObial Sequences (FDA-ARGOS): Supporting development and validation of Infectious Disease Dx tests.</title>
        <authorList>
            <person name="Minogue T."/>
            <person name="Wolcott M."/>
            <person name="Wasieloski L."/>
            <person name="Aguilar W."/>
            <person name="Moore D."/>
            <person name="Jaissle J."/>
            <person name="Tallon L."/>
            <person name="Sadzewicz L."/>
            <person name="Zhao X."/>
            <person name="Boylan J."/>
            <person name="Ott S."/>
            <person name="Bowen H."/>
            <person name="Vavikolanu K."/>
            <person name="Mehta A."/>
            <person name="Aluvathingal J."/>
            <person name="Nadendla S."/>
            <person name="Yan Y."/>
            <person name="Sichtig H."/>
        </authorList>
    </citation>
    <scope>NUCLEOTIDE SEQUENCE [LARGE SCALE GENOMIC DNA]</scope>
    <source>
        <strain evidence="3 4">FDAARGOS_949</strain>
        <plasmid evidence="3 4">unnamed2</plasmid>
    </source>
</reference>
<accession>A0AAP9Y5B1</accession>
<name>A0AAP9Y5B1_BURGL</name>
<evidence type="ECO:0000313" key="4">
    <source>
        <dbReference type="Proteomes" id="UP000594892"/>
    </source>
</evidence>
<dbReference type="GO" id="GO:0015035">
    <property type="term" value="F:protein-disulfide reductase activity"/>
    <property type="evidence" value="ECO:0007669"/>
    <property type="project" value="TreeGrafter"/>
</dbReference>
<dbReference type="PANTHER" id="PTHR32234:SF0">
    <property type="entry name" value="THIOL:DISULFIDE INTERCHANGE PROTEIN DSBD"/>
    <property type="match status" value="1"/>
</dbReference>
<evidence type="ECO:0000256" key="1">
    <source>
        <dbReference type="SAM" id="SignalP"/>
    </source>
</evidence>
<feature type="chain" id="PRO_5042884492" evidence="1">
    <location>
        <begin position="30"/>
        <end position="161"/>
    </location>
</feature>
<evidence type="ECO:0000313" key="3">
    <source>
        <dbReference type="EMBL" id="QPQ94828.1"/>
    </source>
</evidence>
<dbReference type="Pfam" id="PF11412">
    <property type="entry name" value="DsbD_N"/>
    <property type="match status" value="1"/>
</dbReference>
<dbReference type="Gene3D" id="2.60.40.1250">
    <property type="entry name" value="Thiol:disulfide interchange protein DsbD, N-terminal domain"/>
    <property type="match status" value="1"/>
</dbReference>
<dbReference type="InterPro" id="IPR028250">
    <property type="entry name" value="DsbDN"/>
</dbReference>
<dbReference type="PANTHER" id="PTHR32234">
    <property type="entry name" value="THIOL:DISULFIDE INTERCHANGE PROTEIN DSBD"/>
    <property type="match status" value="1"/>
</dbReference>
<dbReference type="GO" id="GO:0045454">
    <property type="term" value="P:cell redox homeostasis"/>
    <property type="evidence" value="ECO:0007669"/>
    <property type="project" value="TreeGrafter"/>
</dbReference>
<feature type="signal peptide" evidence="1">
    <location>
        <begin position="1"/>
        <end position="29"/>
    </location>
</feature>
<keyword evidence="1" id="KW-0732">Signal</keyword>
<gene>
    <name evidence="3" type="ORF">I6H06_29960</name>
</gene>